<dbReference type="Proteomes" id="UP001596997">
    <property type="component" value="Unassembled WGS sequence"/>
</dbReference>
<reference evidence="4" key="1">
    <citation type="journal article" date="2019" name="Int. J. Syst. Evol. Microbiol.">
        <title>The Global Catalogue of Microorganisms (GCM) 10K type strain sequencing project: providing services to taxonomists for standard genome sequencing and annotation.</title>
        <authorList>
            <consortium name="The Broad Institute Genomics Platform"/>
            <consortium name="The Broad Institute Genome Sequencing Center for Infectious Disease"/>
            <person name="Wu L."/>
            <person name="Ma J."/>
        </authorList>
    </citation>
    <scope>NUCLEOTIDE SEQUENCE [LARGE SCALE GENOMIC DNA]</scope>
    <source>
        <strain evidence="4">CCUG 62114</strain>
    </source>
</reference>
<dbReference type="CDD" id="cd02968">
    <property type="entry name" value="SCO"/>
    <property type="match status" value="1"/>
</dbReference>
<dbReference type="SUPFAM" id="SSF52833">
    <property type="entry name" value="Thioredoxin-like"/>
    <property type="match status" value="1"/>
</dbReference>
<dbReference type="Gene3D" id="3.40.30.10">
    <property type="entry name" value="Glutaredoxin"/>
    <property type="match status" value="1"/>
</dbReference>
<dbReference type="EMBL" id="JBHTJM010000006">
    <property type="protein sequence ID" value="MFD0963626.1"/>
    <property type="molecule type" value="Genomic_DNA"/>
</dbReference>
<name>A0ABW3I1K2_9FLAO</name>
<evidence type="ECO:0000256" key="2">
    <source>
        <dbReference type="SAM" id="Phobius"/>
    </source>
</evidence>
<dbReference type="PANTHER" id="PTHR12151">
    <property type="entry name" value="ELECTRON TRANSPORT PROTIN SCO1/SENC FAMILY MEMBER"/>
    <property type="match status" value="1"/>
</dbReference>
<gene>
    <name evidence="3" type="ORF">ACFQ1O_06390</name>
</gene>
<evidence type="ECO:0000313" key="3">
    <source>
        <dbReference type="EMBL" id="MFD0963626.1"/>
    </source>
</evidence>
<evidence type="ECO:0000313" key="4">
    <source>
        <dbReference type="Proteomes" id="UP001596997"/>
    </source>
</evidence>
<comment type="similarity">
    <text evidence="1">Belongs to the SCO1/2 family.</text>
</comment>
<keyword evidence="2" id="KW-0812">Transmembrane</keyword>
<keyword evidence="4" id="KW-1185">Reference proteome</keyword>
<dbReference type="Pfam" id="PF02630">
    <property type="entry name" value="SCO1-SenC"/>
    <property type="match status" value="1"/>
</dbReference>
<proteinExistence type="inferred from homology"/>
<sequence>MKNKSYIGISFIILIFGIYAVPKIYNRVSNDDVVRDRRNEVEPVKEIKKSSNLVKFNKVPTYQFLNQDSITIGNEFFKGKVHVVEFFFTTCPTICPIMNKNMKEIEQAFIKDDDFGIASFTIQPGHDTPSVLKTYMNSYDIKMKNWQMLTGDGGQIMELANKGFNIYAAMDDKAPGGFEHSGLFALVDKNGFIRSRKDEYGNPILCYRGIAQETKDEEGKVIDVLPHQLTELKEDIVKLLKE</sequence>
<keyword evidence="2" id="KW-1133">Transmembrane helix</keyword>
<evidence type="ECO:0000256" key="1">
    <source>
        <dbReference type="ARBA" id="ARBA00010996"/>
    </source>
</evidence>
<dbReference type="InterPro" id="IPR003782">
    <property type="entry name" value="SCO1/SenC"/>
</dbReference>
<feature type="transmembrane region" description="Helical" evidence="2">
    <location>
        <begin position="6"/>
        <end position="25"/>
    </location>
</feature>
<organism evidence="3 4">
    <name type="scientific">Pseudofulvibacter geojedonensis</name>
    <dbReference type="NCBI Taxonomy" id="1123758"/>
    <lineage>
        <taxon>Bacteria</taxon>
        <taxon>Pseudomonadati</taxon>
        <taxon>Bacteroidota</taxon>
        <taxon>Flavobacteriia</taxon>
        <taxon>Flavobacteriales</taxon>
        <taxon>Flavobacteriaceae</taxon>
        <taxon>Pseudofulvibacter</taxon>
    </lineage>
</organism>
<dbReference type="InterPro" id="IPR036249">
    <property type="entry name" value="Thioredoxin-like_sf"/>
</dbReference>
<dbReference type="PANTHER" id="PTHR12151:SF25">
    <property type="entry name" value="LINALOOL DEHYDRATASE_ISOMERASE DOMAIN-CONTAINING PROTEIN"/>
    <property type="match status" value="1"/>
</dbReference>
<protein>
    <submittedName>
        <fullName evidence="3">SCO family protein</fullName>
    </submittedName>
</protein>
<accession>A0ABW3I1K2</accession>
<keyword evidence="2" id="KW-0472">Membrane</keyword>
<comment type="caution">
    <text evidence="3">The sequence shown here is derived from an EMBL/GenBank/DDBJ whole genome shotgun (WGS) entry which is preliminary data.</text>
</comment>